<protein>
    <submittedName>
        <fullName evidence="1">Uncharacterized protein</fullName>
    </submittedName>
</protein>
<name>A0ACC0C121_CATRO</name>
<accession>A0ACC0C121</accession>
<reference evidence="2" key="1">
    <citation type="journal article" date="2023" name="Nat. Plants">
        <title>Single-cell RNA sequencing provides a high-resolution roadmap for understanding the multicellular compartmentation of specialized metabolism.</title>
        <authorList>
            <person name="Sun S."/>
            <person name="Shen X."/>
            <person name="Li Y."/>
            <person name="Li Y."/>
            <person name="Wang S."/>
            <person name="Li R."/>
            <person name="Zhang H."/>
            <person name="Shen G."/>
            <person name="Guo B."/>
            <person name="Wei J."/>
            <person name="Xu J."/>
            <person name="St-Pierre B."/>
            <person name="Chen S."/>
            <person name="Sun C."/>
        </authorList>
    </citation>
    <scope>NUCLEOTIDE SEQUENCE [LARGE SCALE GENOMIC DNA]</scope>
</reference>
<dbReference type="Proteomes" id="UP001060085">
    <property type="component" value="Linkage Group LG02"/>
</dbReference>
<keyword evidence="2" id="KW-1185">Reference proteome</keyword>
<comment type="caution">
    <text evidence="1">The sequence shown here is derived from an EMBL/GenBank/DDBJ whole genome shotgun (WGS) entry which is preliminary data.</text>
</comment>
<sequence length="245" mass="28398">MGKEFIYHSYEFPNKFQELVSIYIALKIVQNALPYWYAIFGVYLIADEDVIEARYKKVSPILHPDKNQTVDLTRYVFKILTQQRSILLDKTSSDAYHSMINLQAIYDKATASESPANAWKRNYSTSSSTKMKNEKVPKTCNEMRVSQAGVKKSYPTTSSMHNEDCAYPLKNGLGSISSKPNTVYTSRDKCKSEFEYIDNLQNKKLLYRHCQKPFRAVEIPPPQEKITNFHLRIRIKPCVSFFFNT</sequence>
<gene>
    <name evidence="1" type="ORF">M9H77_09474</name>
</gene>
<organism evidence="1 2">
    <name type="scientific">Catharanthus roseus</name>
    <name type="common">Madagascar periwinkle</name>
    <name type="synonym">Vinca rosea</name>
    <dbReference type="NCBI Taxonomy" id="4058"/>
    <lineage>
        <taxon>Eukaryota</taxon>
        <taxon>Viridiplantae</taxon>
        <taxon>Streptophyta</taxon>
        <taxon>Embryophyta</taxon>
        <taxon>Tracheophyta</taxon>
        <taxon>Spermatophyta</taxon>
        <taxon>Magnoliopsida</taxon>
        <taxon>eudicotyledons</taxon>
        <taxon>Gunneridae</taxon>
        <taxon>Pentapetalae</taxon>
        <taxon>asterids</taxon>
        <taxon>lamiids</taxon>
        <taxon>Gentianales</taxon>
        <taxon>Apocynaceae</taxon>
        <taxon>Rauvolfioideae</taxon>
        <taxon>Vinceae</taxon>
        <taxon>Catharanthinae</taxon>
        <taxon>Catharanthus</taxon>
    </lineage>
</organism>
<proteinExistence type="predicted"/>
<dbReference type="EMBL" id="CM044702">
    <property type="protein sequence ID" value="KAI5678524.1"/>
    <property type="molecule type" value="Genomic_DNA"/>
</dbReference>
<evidence type="ECO:0000313" key="2">
    <source>
        <dbReference type="Proteomes" id="UP001060085"/>
    </source>
</evidence>
<evidence type="ECO:0000313" key="1">
    <source>
        <dbReference type="EMBL" id="KAI5678524.1"/>
    </source>
</evidence>